<dbReference type="KEGG" id="gph:GEMMAAP_00425"/>
<sequence length="133" mass="13771">MLRVAQLLVAAAGVYLISLGVTAAIAPPRAKRFLEAHASTVRAHVLELALRLVVGLAMMLAAPAMLGTELVRFGGGVLVATTLVLAVLPWRLHQRFAAWAVPMATRTMSLVAVGALAGGIAVLAALMLGPRTT</sequence>
<feature type="transmembrane region" description="Helical" evidence="1">
    <location>
        <begin position="48"/>
        <end position="66"/>
    </location>
</feature>
<evidence type="ECO:0000313" key="3">
    <source>
        <dbReference type="Proteomes" id="UP000076404"/>
    </source>
</evidence>
<protein>
    <submittedName>
        <fullName evidence="2">Uncharacterized protein</fullName>
    </submittedName>
</protein>
<dbReference type="STRING" id="1379270.GEMMAAP_00425"/>
<reference evidence="2 3" key="1">
    <citation type="journal article" date="2014" name="Proc. Natl. Acad. Sci. U.S.A.">
        <title>Functional type 2 photosynthetic reaction centers found in the rare bacterial phylum Gemmatimonadetes.</title>
        <authorList>
            <person name="Zeng Y."/>
            <person name="Feng F."/>
            <person name="Medova H."/>
            <person name="Dean J."/>
            <person name="Koblizek M."/>
        </authorList>
    </citation>
    <scope>NUCLEOTIDE SEQUENCE [LARGE SCALE GENOMIC DNA]</scope>
    <source>
        <strain evidence="2 3">AP64</strain>
    </source>
</reference>
<gene>
    <name evidence="2" type="ORF">GEMMAAP_00425</name>
</gene>
<keyword evidence="1" id="KW-0472">Membrane</keyword>
<dbReference type="eggNOG" id="ENOG5033ID6">
    <property type="taxonomic scope" value="Bacteria"/>
</dbReference>
<evidence type="ECO:0000256" key="1">
    <source>
        <dbReference type="SAM" id="Phobius"/>
    </source>
</evidence>
<name>A0A143BH39_9BACT</name>
<dbReference type="EMBL" id="CP011454">
    <property type="protein sequence ID" value="AMW03724.1"/>
    <property type="molecule type" value="Genomic_DNA"/>
</dbReference>
<reference evidence="2 3" key="2">
    <citation type="journal article" date="2016" name="Environ. Microbiol. Rep.">
        <title>Metagenomic evidence for the presence of phototrophic Gemmatimonadetes bacteria in diverse environments.</title>
        <authorList>
            <person name="Zeng Y."/>
            <person name="Baumbach J."/>
            <person name="Barbosa E.G."/>
            <person name="Azevedo V."/>
            <person name="Zhang C."/>
            <person name="Koblizek M."/>
        </authorList>
    </citation>
    <scope>NUCLEOTIDE SEQUENCE [LARGE SCALE GENOMIC DNA]</scope>
    <source>
        <strain evidence="2 3">AP64</strain>
    </source>
</reference>
<keyword evidence="1" id="KW-0812">Transmembrane</keyword>
<dbReference type="AlphaFoldDB" id="A0A143BH39"/>
<feature type="transmembrane region" description="Helical" evidence="1">
    <location>
        <begin position="110"/>
        <end position="129"/>
    </location>
</feature>
<keyword evidence="3" id="KW-1185">Reference proteome</keyword>
<organism evidence="2 3">
    <name type="scientific">Gemmatimonas phototrophica</name>
    <dbReference type="NCBI Taxonomy" id="1379270"/>
    <lineage>
        <taxon>Bacteria</taxon>
        <taxon>Pseudomonadati</taxon>
        <taxon>Gemmatimonadota</taxon>
        <taxon>Gemmatimonadia</taxon>
        <taxon>Gemmatimonadales</taxon>
        <taxon>Gemmatimonadaceae</taxon>
        <taxon>Gemmatimonas</taxon>
    </lineage>
</organism>
<accession>A0A143BH39</accession>
<dbReference type="RefSeq" id="WP_026848993.1">
    <property type="nucleotide sequence ID" value="NZ_CP011454.1"/>
</dbReference>
<proteinExistence type="predicted"/>
<feature type="transmembrane region" description="Helical" evidence="1">
    <location>
        <begin position="73"/>
        <end position="90"/>
    </location>
</feature>
<dbReference type="Proteomes" id="UP000076404">
    <property type="component" value="Chromosome"/>
</dbReference>
<keyword evidence="1" id="KW-1133">Transmembrane helix</keyword>
<evidence type="ECO:0000313" key="2">
    <source>
        <dbReference type="EMBL" id="AMW03724.1"/>
    </source>
</evidence>